<dbReference type="Gene3D" id="3.40.50.720">
    <property type="entry name" value="NAD(P)-binding Rossmann-like Domain"/>
    <property type="match status" value="1"/>
</dbReference>
<evidence type="ECO:0000313" key="5">
    <source>
        <dbReference type="Proteomes" id="UP000813385"/>
    </source>
</evidence>
<keyword evidence="1" id="KW-0521">NADP</keyword>
<name>A0A8K0TM39_9PEZI</name>
<dbReference type="AlphaFoldDB" id="A0A8K0TM39"/>
<keyword evidence="2" id="KW-0560">Oxidoreductase</keyword>
<dbReference type="SUPFAM" id="SSF51735">
    <property type="entry name" value="NAD(P)-binding Rossmann-fold domains"/>
    <property type="match status" value="1"/>
</dbReference>
<comment type="caution">
    <text evidence="4">The sequence shown here is derived from an EMBL/GenBank/DDBJ whole genome shotgun (WGS) entry which is preliminary data.</text>
</comment>
<evidence type="ECO:0000313" key="4">
    <source>
        <dbReference type="EMBL" id="KAH7369396.1"/>
    </source>
</evidence>
<organism evidence="4 5">
    <name type="scientific">Plectosphaerella cucumerina</name>
    <dbReference type="NCBI Taxonomy" id="40658"/>
    <lineage>
        <taxon>Eukaryota</taxon>
        <taxon>Fungi</taxon>
        <taxon>Dikarya</taxon>
        <taxon>Ascomycota</taxon>
        <taxon>Pezizomycotina</taxon>
        <taxon>Sordariomycetes</taxon>
        <taxon>Hypocreomycetidae</taxon>
        <taxon>Glomerellales</taxon>
        <taxon>Plectosphaerellaceae</taxon>
        <taxon>Plectosphaerella</taxon>
    </lineage>
</organism>
<dbReference type="Pfam" id="PF05368">
    <property type="entry name" value="NmrA"/>
    <property type="match status" value="1"/>
</dbReference>
<proteinExistence type="predicted"/>
<dbReference type="PANTHER" id="PTHR47706">
    <property type="entry name" value="NMRA-LIKE FAMILY PROTEIN"/>
    <property type="match status" value="1"/>
</dbReference>
<dbReference type="PANTHER" id="PTHR47706:SF9">
    <property type="entry name" value="NMRA-LIKE DOMAIN-CONTAINING PROTEIN-RELATED"/>
    <property type="match status" value="1"/>
</dbReference>
<dbReference type="Proteomes" id="UP000813385">
    <property type="component" value="Unassembled WGS sequence"/>
</dbReference>
<dbReference type="InterPro" id="IPR051609">
    <property type="entry name" value="NmrA/Isoflavone_reductase-like"/>
</dbReference>
<reference evidence="4" key="1">
    <citation type="journal article" date="2021" name="Nat. Commun.">
        <title>Genetic determinants of endophytism in the Arabidopsis root mycobiome.</title>
        <authorList>
            <person name="Mesny F."/>
            <person name="Miyauchi S."/>
            <person name="Thiergart T."/>
            <person name="Pickel B."/>
            <person name="Atanasova L."/>
            <person name="Karlsson M."/>
            <person name="Huettel B."/>
            <person name="Barry K.W."/>
            <person name="Haridas S."/>
            <person name="Chen C."/>
            <person name="Bauer D."/>
            <person name="Andreopoulos W."/>
            <person name="Pangilinan J."/>
            <person name="LaButti K."/>
            <person name="Riley R."/>
            <person name="Lipzen A."/>
            <person name="Clum A."/>
            <person name="Drula E."/>
            <person name="Henrissat B."/>
            <person name="Kohler A."/>
            <person name="Grigoriev I.V."/>
            <person name="Martin F.M."/>
            <person name="Hacquard S."/>
        </authorList>
    </citation>
    <scope>NUCLEOTIDE SEQUENCE</scope>
    <source>
        <strain evidence="4">MPI-CAGE-AT-0016</strain>
    </source>
</reference>
<keyword evidence="5" id="KW-1185">Reference proteome</keyword>
<feature type="domain" description="NmrA-like" evidence="3">
    <location>
        <begin position="2"/>
        <end position="237"/>
    </location>
</feature>
<evidence type="ECO:0000256" key="1">
    <source>
        <dbReference type="ARBA" id="ARBA00022857"/>
    </source>
</evidence>
<dbReference type="Gene3D" id="3.90.25.10">
    <property type="entry name" value="UDP-galactose 4-epimerase, domain 1"/>
    <property type="match status" value="1"/>
</dbReference>
<gene>
    <name evidence="4" type="ORF">B0T11DRAFT_351006</name>
</gene>
<evidence type="ECO:0000256" key="2">
    <source>
        <dbReference type="ARBA" id="ARBA00023002"/>
    </source>
</evidence>
<accession>A0A8K0TM39</accession>
<dbReference type="EMBL" id="JAGPXD010000002">
    <property type="protein sequence ID" value="KAH7369396.1"/>
    <property type="molecule type" value="Genomic_DNA"/>
</dbReference>
<dbReference type="InterPro" id="IPR036291">
    <property type="entry name" value="NAD(P)-bd_dom_sf"/>
</dbReference>
<dbReference type="GO" id="GO:0016491">
    <property type="term" value="F:oxidoreductase activity"/>
    <property type="evidence" value="ECO:0007669"/>
    <property type="project" value="UniProtKB-KW"/>
</dbReference>
<dbReference type="OrthoDB" id="419598at2759"/>
<evidence type="ECO:0000259" key="3">
    <source>
        <dbReference type="Pfam" id="PF05368"/>
    </source>
</evidence>
<protein>
    <submittedName>
        <fullName evidence="4">Isoflavone reductase family protein</fullName>
    </submittedName>
</protein>
<sequence length="332" mass="36974">MKVAIIGATGETGGSVVDGLLASTDAVFDVTALVRPASLNNPKELALQKRGVKLLPVDLDGPIDDIAAQLKGIEVVLSCLLMKETILADAAKKAGVGRFVPCWYATVMPRSILSLRDEKEAVLDHVQALHLPYTAIDVGWWYQISLPRLPSGRLDENLLLYSSYIPGDGNVRSGRIDRRDIGKYVARIIADPRTLNKKVFACVDLRTHNEVYDTVEQISGEKIPRVYRTLEEVDAEIAKSKEDPNRFLDYYHFSYHKSCDIMGENTPEFARYLGYLVTTDLYPDMQGTSFEDFVRETMEKGLEPMYKSKGDVMIKYGTLAFRGAPAENLTAT</sequence>
<dbReference type="InterPro" id="IPR008030">
    <property type="entry name" value="NmrA-like"/>
</dbReference>